<sequence length="300" mass="32761">MPLDEHIAAFLAASAEAPPPASLEDMRAATEIGLRRLQGEKAPDGGIRDFVVISDDGHQLTLRAYKPAGDDPGIPRPAMLFAHGGGWCLGSLSLYDQPCQALANATGRVLLSVDYRLAPEHPYPQPLEDVYQALCWVSEQAQQLNIDADRLAVGGDSAGANLAAAATLLARDRSGPRIECQLLLYPPLSRDMATGSYREFAEGYFLTREVMTFCWENYLGQQRDPYAEPLHAASLRGLPPATILSCEYDPLRDEAELYAQRLHEAGVPVRCERLPGMVHACIHMLGLTPAARRLFELARG</sequence>
<dbReference type="AlphaFoldDB" id="A0A1I3LYL0"/>
<evidence type="ECO:0000313" key="3">
    <source>
        <dbReference type="EMBL" id="PHM45345.1"/>
    </source>
</evidence>
<evidence type="ECO:0000256" key="1">
    <source>
        <dbReference type="ARBA" id="ARBA00022801"/>
    </source>
</evidence>
<reference evidence="4" key="2">
    <citation type="submission" date="2016-10" db="EMBL/GenBank/DDBJ databases">
        <authorList>
            <person name="de Groot N.N."/>
        </authorList>
    </citation>
    <scope>NUCLEOTIDE SEQUENCE [LARGE SCALE GENOMIC DNA]</scope>
    <source>
        <strain evidence="4">DSM 17908</strain>
    </source>
</reference>
<reference evidence="3 6" key="3">
    <citation type="journal article" date="2017" name="Nat. Microbiol.">
        <title>Natural product diversity associated with the nematode symbionts Photorhabdus and Xenorhabdus.</title>
        <authorList>
            <person name="Tobias N.J."/>
            <person name="Wolff H."/>
            <person name="Djahanschiri B."/>
            <person name="Grundmann F."/>
            <person name="Kronenwerth M."/>
            <person name="Shi Y.M."/>
            <person name="Simonyi S."/>
            <person name="Grun P."/>
            <person name="Shapiro-Ilan D."/>
            <person name="Pidot S.J."/>
            <person name="Stinear T.P."/>
            <person name="Ebersberger I."/>
            <person name="Bode H.B."/>
        </authorList>
    </citation>
    <scope>NUCLEOTIDE SEQUENCE [LARGE SCALE GENOMIC DNA]</scope>
    <source>
        <strain evidence="3 6">DSM 17908</strain>
    </source>
</reference>
<dbReference type="Gene3D" id="3.40.50.1820">
    <property type="entry name" value="alpha/beta hydrolase"/>
    <property type="match status" value="1"/>
</dbReference>
<dbReference type="EMBL" id="NITY01000002">
    <property type="protein sequence ID" value="PHM45345.1"/>
    <property type="molecule type" value="Genomic_DNA"/>
</dbReference>
<dbReference type="InterPro" id="IPR013094">
    <property type="entry name" value="AB_hydrolase_3"/>
</dbReference>
<proteinExistence type="predicted"/>
<dbReference type="OrthoDB" id="9806180at2"/>
<dbReference type="PANTHER" id="PTHR48081:SF8">
    <property type="entry name" value="ALPHA_BETA HYDROLASE FOLD-3 DOMAIN-CONTAINING PROTEIN-RELATED"/>
    <property type="match status" value="1"/>
</dbReference>
<reference evidence="5" key="1">
    <citation type="submission" date="2016-10" db="EMBL/GenBank/DDBJ databases">
        <authorList>
            <person name="Varghese N."/>
            <person name="Submissions S."/>
        </authorList>
    </citation>
    <scope>NUCLEOTIDE SEQUENCE [LARGE SCALE GENOMIC DNA]</scope>
    <source>
        <strain evidence="5">DSM 17908</strain>
    </source>
</reference>
<keyword evidence="1" id="KW-0378">Hydrolase</keyword>
<dbReference type="GO" id="GO:0016787">
    <property type="term" value="F:hydrolase activity"/>
    <property type="evidence" value="ECO:0007669"/>
    <property type="project" value="UniProtKB-KW"/>
</dbReference>
<dbReference type="InterPro" id="IPR050300">
    <property type="entry name" value="GDXG_lipolytic_enzyme"/>
</dbReference>
<evidence type="ECO:0000313" key="5">
    <source>
        <dbReference type="Proteomes" id="UP000198919"/>
    </source>
</evidence>
<dbReference type="STRING" id="351675.SAMN05421680_104112"/>
<accession>A0A1I3LYL0</accession>
<feature type="domain" description="Alpha/beta hydrolase fold-3" evidence="2">
    <location>
        <begin position="79"/>
        <end position="282"/>
    </location>
</feature>
<evidence type="ECO:0000313" key="6">
    <source>
        <dbReference type="Proteomes" id="UP000224607"/>
    </source>
</evidence>
<dbReference type="RefSeq" id="WP_092508706.1">
    <property type="nucleotide sequence ID" value="NZ_CAWNQB010000012.1"/>
</dbReference>
<dbReference type="PANTHER" id="PTHR48081">
    <property type="entry name" value="AB HYDROLASE SUPERFAMILY PROTEIN C4A8.06C"/>
    <property type="match status" value="1"/>
</dbReference>
<dbReference type="Pfam" id="PF07859">
    <property type="entry name" value="Abhydrolase_3"/>
    <property type="match status" value="1"/>
</dbReference>
<dbReference type="EMBL" id="FORG01000004">
    <property type="protein sequence ID" value="SFI89881.1"/>
    <property type="molecule type" value="Genomic_DNA"/>
</dbReference>
<organism evidence="4 5">
    <name type="scientific">Xenorhabdus mauleonii</name>
    <dbReference type="NCBI Taxonomy" id="351675"/>
    <lineage>
        <taxon>Bacteria</taxon>
        <taxon>Pseudomonadati</taxon>
        <taxon>Pseudomonadota</taxon>
        <taxon>Gammaproteobacteria</taxon>
        <taxon>Enterobacterales</taxon>
        <taxon>Morganellaceae</taxon>
        <taxon>Xenorhabdus</taxon>
    </lineage>
</organism>
<name>A0A1I3LYL0_9GAMM</name>
<dbReference type="SUPFAM" id="SSF53474">
    <property type="entry name" value="alpha/beta-Hydrolases"/>
    <property type="match status" value="1"/>
</dbReference>
<evidence type="ECO:0000259" key="2">
    <source>
        <dbReference type="Pfam" id="PF07859"/>
    </source>
</evidence>
<protein>
    <submittedName>
        <fullName evidence="4">Acetyl esterase</fullName>
    </submittedName>
    <submittedName>
        <fullName evidence="3">Lipase-esterase</fullName>
    </submittedName>
</protein>
<evidence type="ECO:0000313" key="4">
    <source>
        <dbReference type="EMBL" id="SFI89881.1"/>
    </source>
</evidence>
<dbReference type="Proteomes" id="UP000224607">
    <property type="component" value="Unassembled WGS sequence"/>
</dbReference>
<dbReference type="Proteomes" id="UP000198919">
    <property type="component" value="Unassembled WGS sequence"/>
</dbReference>
<gene>
    <name evidence="4" type="ORF">SAMN05421680_104112</name>
    <name evidence="3" type="ORF">Xmau_00995</name>
</gene>
<dbReference type="InterPro" id="IPR029058">
    <property type="entry name" value="AB_hydrolase_fold"/>
</dbReference>
<keyword evidence="6" id="KW-1185">Reference proteome</keyword>